<dbReference type="RefSeq" id="WP_120727645.1">
    <property type="nucleotide sequence ID" value="NZ_RBAK01000003.1"/>
</dbReference>
<evidence type="ECO:0000256" key="1">
    <source>
        <dbReference type="ARBA" id="ARBA00022491"/>
    </source>
</evidence>
<evidence type="ECO:0000313" key="9">
    <source>
        <dbReference type="Proteomes" id="UP000281726"/>
    </source>
</evidence>
<feature type="domain" description="HTH tetR-type" evidence="7">
    <location>
        <begin position="20"/>
        <end position="80"/>
    </location>
</feature>
<gene>
    <name evidence="8" type="ORF">D7223_10610</name>
</gene>
<protein>
    <submittedName>
        <fullName evidence="8">TetR/AcrR family transcriptional regulator</fullName>
    </submittedName>
</protein>
<proteinExistence type="predicted"/>
<dbReference type="OrthoDB" id="9814200at2"/>
<dbReference type="Proteomes" id="UP000281726">
    <property type="component" value="Unassembled WGS sequence"/>
</dbReference>
<dbReference type="InterPro" id="IPR050109">
    <property type="entry name" value="HTH-type_TetR-like_transc_reg"/>
</dbReference>
<evidence type="ECO:0000256" key="5">
    <source>
        <dbReference type="PROSITE-ProRule" id="PRU00335"/>
    </source>
</evidence>
<dbReference type="GO" id="GO:0003700">
    <property type="term" value="F:DNA-binding transcription factor activity"/>
    <property type="evidence" value="ECO:0007669"/>
    <property type="project" value="TreeGrafter"/>
</dbReference>
<dbReference type="GO" id="GO:0000976">
    <property type="term" value="F:transcription cis-regulatory region binding"/>
    <property type="evidence" value="ECO:0007669"/>
    <property type="project" value="TreeGrafter"/>
</dbReference>
<keyword evidence="3 5" id="KW-0238">DNA-binding</keyword>
<evidence type="ECO:0000313" key="8">
    <source>
        <dbReference type="EMBL" id="RKN48441.1"/>
    </source>
</evidence>
<keyword evidence="9" id="KW-1185">Reference proteome</keyword>
<dbReference type="PROSITE" id="PS50977">
    <property type="entry name" value="HTH_TETR_2"/>
    <property type="match status" value="1"/>
</dbReference>
<feature type="DNA-binding region" description="H-T-H motif" evidence="5">
    <location>
        <begin position="43"/>
        <end position="62"/>
    </location>
</feature>
<dbReference type="InterPro" id="IPR039538">
    <property type="entry name" value="BetI_C"/>
</dbReference>
<dbReference type="InterPro" id="IPR036271">
    <property type="entry name" value="Tet_transcr_reg_TetR-rel_C_sf"/>
</dbReference>
<dbReference type="PANTHER" id="PTHR30055">
    <property type="entry name" value="HTH-TYPE TRANSCRIPTIONAL REGULATOR RUTR"/>
    <property type="match status" value="1"/>
</dbReference>
<evidence type="ECO:0000256" key="2">
    <source>
        <dbReference type="ARBA" id="ARBA00023015"/>
    </source>
</evidence>
<dbReference type="PANTHER" id="PTHR30055:SF234">
    <property type="entry name" value="HTH-TYPE TRANSCRIPTIONAL REGULATOR BETI"/>
    <property type="match status" value="1"/>
</dbReference>
<comment type="caution">
    <text evidence="8">The sequence shown here is derived from an EMBL/GenBank/DDBJ whole genome shotgun (WGS) entry which is preliminary data.</text>
</comment>
<keyword evidence="4" id="KW-0804">Transcription</keyword>
<dbReference type="Gene3D" id="1.10.357.10">
    <property type="entry name" value="Tetracycline Repressor, domain 2"/>
    <property type="match status" value="1"/>
</dbReference>
<dbReference type="SUPFAM" id="SSF46689">
    <property type="entry name" value="Homeodomain-like"/>
    <property type="match status" value="1"/>
</dbReference>
<dbReference type="InterPro" id="IPR009057">
    <property type="entry name" value="Homeodomain-like_sf"/>
</dbReference>
<dbReference type="Pfam" id="PF13977">
    <property type="entry name" value="TetR_C_6"/>
    <property type="match status" value="1"/>
</dbReference>
<keyword evidence="2" id="KW-0805">Transcription regulation</keyword>
<name>A0A3A9ZJA6_9ACTN</name>
<feature type="region of interest" description="Disordered" evidence="6">
    <location>
        <begin position="1"/>
        <end position="22"/>
    </location>
</feature>
<dbReference type="Pfam" id="PF00440">
    <property type="entry name" value="TetR_N"/>
    <property type="match status" value="1"/>
</dbReference>
<evidence type="ECO:0000256" key="6">
    <source>
        <dbReference type="SAM" id="MobiDB-lite"/>
    </source>
</evidence>
<reference evidence="8 9" key="1">
    <citation type="journal article" date="2004" name="Syst. Appl. Microbiol.">
        <title>Cryptoendolithic actinomycetes from antarctic sandstone rock samples: Micromonospora endolithica sp. nov. and two isolates related to Micromonospora coerulea Jensen 1932.</title>
        <authorList>
            <person name="Hirsch P."/>
            <person name="Mevs U."/>
            <person name="Kroppenstedt R.M."/>
            <person name="Schumann P."/>
            <person name="Stackebrandt E."/>
        </authorList>
    </citation>
    <scope>NUCLEOTIDE SEQUENCE [LARGE SCALE GENOMIC DNA]</scope>
    <source>
        <strain evidence="8 9">JCM 12677</strain>
    </source>
</reference>
<dbReference type="PRINTS" id="PR00455">
    <property type="entry name" value="HTHTETR"/>
</dbReference>
<dbReference type="EMBL" id="RBAK01000003">
    <property type="protein sequence ID" value="RKN48441.1"/>
    <property type="molecule type" value="Genomic_DNA"/>
</dbReference>
<dbReference type="InterPro" id="IPR001647">
    <property type="entry name" value="HTH_TetR"/>
</dbReference>
<keyword evidence="1" id="KW-0678">Repressor</keyword>
<evidence type="ECO:0000256" key="3">
    <source>
        <dbReference type="ARBA" id="ARBA00023125"/>
    </source>
</evidence>
<sequence length="208" mass="23090">MPTSRTSVPVPRERGAGSGAQRRQEIVAAAQRLIADKGFEGLRVREVADRVGINIATLHYHFPSKEALVTAVVQDIVGRLDRVPAGDVQPPPPREHLAGHLHHVLDQFERHREQFVVLNELYNRAIRDEALRRVLQASDTAWTDYLVPILRAGRDNGQLRADLDPVAAATLITGFFKSLLFHLGLTPQGARQAADELLRGLDSQETPR</sequence>
<dbReference type="SUPFAM" id="SSF48498">
    <property type="entry name" value="Tetracyclin repressor-like, C-terminal domain"/>
    <property type="match status" value="1"/>
</dbReference>
<dbReference type="AlphaFoldDB" id="A0A3A9ZJA6"/>
<organism evidence="8 9">
    <name type="scientific">Micromonospora endolithica</name>
    <dbReference type="NCBI Taxonomy" id="230091"/>
    <lineage>
        <taxon>Bacteria</taxon>
        <taxon>Bacillati</taxon>
        <taxon>Actinomycetota</taxon>
        <taxon>Actinomycetes</taxon>
        <taxon>Micromonosporales</taxon>
        <taxon>Micromonosporaceae</taxon>
        <taxon>Micromonospora</taxon>
    </lineage>
</organism>
<evidence type="ECO:0000259" key="7">
    <source>
        <dbReference type="PROSITE" id="PS50977"/>
    </source>
</evidence>
<evidence type="ECO:0000256" key="4">
    <source>
        <dbReference type="ARBA" id="ARBA00023163"/>
    </source>
</evidence>
<accession>A0A3A9ZJA6</accession>